<feature type="region of interest" description="Disordered" evidence="1">
    <location>
        <begin position="1"/>
        <end position="23"/>
    </location>
</feature>
<feature type="compositionally biased region" description="Gly residues" evidence="1">
    <location>
        <begin position="47"/>
        <end position="56"/>
    </location>
</feature>
<dbReference type="EMBL" id="BKCJ011869342">
    <property type="protein sequence ID" value="GFD59794.1"/>
    <property type="molecule type" value="Genomic_DNA"/>
</dbReference>
<feature type="region of interest" description="Disordered" evidence="1">
    <location>
        <begin position="37"/>
        <end position="56"/>
    </location>
</feature>
<gene>
    <name evidence="2" type="ORF">Tci_931763</name>
</gene>
<protein>
    <submittedName>
        <fullName evidence="2">Uncharacterized protein</fullName>
    </submittedName>
</protein>
<organism evidence="2">
    <name type="scientific">Tanacetum cinerariifolium</name>
    <name type="common">Dalmatian daisy</name>
    <name type="synonym">Chrysanthemum cinerariifolium</name>
    <dbReference type="NCBI Taxonomy" id="118510"/>
    <lineage>
        <taxon>Eukaryota</taxon>
        <taxon>Viridiplantae</taxon>
        <taxon>Streptophyta</taxon>
        <taxon>Embryophyta</taxon>
        <taxon>Tracheophyta</taxon>
        <taxon>Spermatophyta</taxon>
        <taxon>Magnoliopsida</taxon>
        <taxon>eudicotyledons</taxon>
        <taxon>Gunneridae</taxon>
        <taxon>Pentapetalae</taxon>
        <taxon>asterids</taxon>
        <taxon>campanulids</taxon>
        <taxon>Asterales</taxon>
        <taxon>Asteraceae</taxon>
        <taxon>Asteroideae</taxon>
        <taxon>Anthemideae</taxon>
        <taxon>Anthemidinae</taxon>
        <taxon>Tanacetum</taxon>
    </lineage>
</organism>
<proteinExistence type="predicted"/>
<evidence type="ECO:0000256" key="1">
    <source>
        <dbReference type="SAM" id="MobiDB-lite"/>
    </source>
</evidence>
<feature type="non-terminal residue" evidence="2">
    <location>
        <position position="1"/>
    </location>
</feature>
<sequence>WRTVLPHAGRGRAEQHRNPHRSVRKKWRIVALWPVPGDGQEASVAGAHGGTGSRDL</sequence>
<accession>A0A699XUY0</accession>
<dbReference type="AlphaFoldDB" id="A0A699XUY0"/>
<reference evidence="2" key="1">
    <citation type="journal article" date="2019" name="Sci. Rep.">
        <title>Draft genome of Tanacetum cinerariifolium, the natural source of mosquito coil.</title>
        <authorList>
            <person name="Yamashiro T."/>
            <person name="Shiraishi A."/>
            <person name="Satake H."/>
            <person name="Nakayama K."/>
        </authorList>
    </citation>
    <scope>NUCLEOTIDE SEQUENCE</scope>
</reference>
<comment type="caution">
    <text evidence="2">The sequence shown here is derived from an EMBL/GenBank/DDBJ whole genome shotgun (WGS) entry which is preliminary data.</text>
</comment>
<name>A0A699XUY0_TANCI</name>
<evidence type="ECO:0000313" key="2">
    <source>
        <dbReference type="EMBL" id="GFD59794.1"/>
    </source>
</evidence>